<feature type="non-terminal residue" evidence="1">
    <location>
        <position position="246"/>
    </location>
</feature>
<comment type="caution">
    <text evidence="1">The sequence shown here is derived from an EMBL/GenBank/DDBJ whole genome shotgun (WGS) entry which is preliminary data.</text>
</comment>
<keyword evidence="2" id="KW-1185">Reference proteome</keyword>
<accession>A0ACA9R7T0</accession>
<organism evidence="1 2">
    <name type="scientific">Racocetra persica</name>
    <dbReference type="NCBI Taxonomy" id="160502"/>
    <lineage>
        <taxon>Eukaryota</taxon>
        <taxon>Fungi</taxon>
        <taxon>Fungi incertae sedis</taxon>
        <taxon>Mucoromycota</taxon>
        <taxon>Glomeromycotina</taxon>
        <taxon>Glomeromycetes</taxon>
        <taxon>Diversisporales</taxon>
        <taxon>Gigasporaceae</taxon>
        <taxon>Racocetra</taxon>
    </lineage>
</organism>
<name>A0ACA9R7T0_9GLOM</name>
<dbReference type="Proteomes" id="UP000789920">
    <property type="component" value="Unassembled WGS sequence"/>
</dbReference>
<dbReference type="EMBL" id="CAJVQC010045328">
    <property type="protein sequence ID" value="CAG8781105.1"/>
    <property type="molecule type" value="Genomic_DNA"/>
</dbReference>
<gene>
    <name evidence="1" type="ORF">RPERSI_LOCUS17597</name>
</gene>
<evidence type="ECO:0000313" key="2">
    <source>
        <dbReference type="Proteomes" id="UP000789920"/>
    </source>
</evidence>
<feature type="non-terminal residue" evidence="1">
    <location>
        <position position="1"/>
    </location>
</feature>
<reference evidence="1" key="1">
    <citation type="submission" date="2021-06" db="EMBL/GenBank/DDBJ databases">
        <authorList>
            <person name="Kallberg Y."/>
            <person name="Tangrot J."/>
            <person name="Rosling A."/>
        </authorList>
    </citation>
    <scope>NUCLEOTIDE SEQUENCE</scope>
    <source>
        <strain evidence="1">MA461A</strain>
    </source>
</reference>
<sequence>EAVKLIYEYNQLSIMIEKAKNNYLGRLGSDNDSNNLADFKELYEKAESYKANLIAYIYKSKLDFNVEFPQCEDITKMRSKLSELKMMHLIILKSFMELGEEAGTARANIPISAEIKLFYYETVIVHSSDCTKIGVGMCKDTNEMPGKCDQSSGYYGCGSFYYNRQKIDTLEGFTTGDIVGFGYNFVKNEYLLTKNGKKLKIKFTNLGLNIGPFIKKFQFIASNSYYPVIVIGSKDSEIIIKFDDLA</sequence>
<protein>
    <submittedName>
        <fullName evidence="1">25750_t:CDS:1</fullName>
    </submittedName>
</protein>
<proteinExistence type="predicted"/>
<evidence type="ECO:0000313" key="1">
    <source>
        <dbReference type="EMBL" id="CAG8781105.1"/>
    </source>
</evidence>